<feature type="transmembrane region" description="Helical" evidence="1">
    <location>
        <begin position="266"/>
        <end position="286"/>
    </location>
</feature>
<keyword evidence="3" id="KW-1185">Reference proteome</keyword>
<dbReference type="OMA" id="WHESGES"/>
<dbReference type="OrthoDB" id="3357408at2759"/>
<proteinExistence type="predicted"/>
<gene>
    <name evidence="2" type="ORF">A0H81_08691</name>
</gene>
<protein>
    <submittedName>
        <fullName evidence="2">Uncharacterized protein</fullName>
    </submittedName>
</protein>
<comment type="caution">
    <text evidence="2">The sequence shown here is derived from an EMBL/GenBank/DDBJ whole genome shotgun (WGS) entry which is preliminary data.</text>
</comment>
<sequence>MPGTDIPLDKAYLTAIWLETLFYGEHENFWHESGESNVSLLLPGMNFVLFWSCMFVLTIRRRTPHINKLLVAIAVAMISFSTAHVSLGFQRLIEGFIVLRNQPGGPAAFFSDVSIPANVVKVGIHTVNSVIGDSVVVWRCYLVWNKSIKICVVPVLLIIASATCGFAQTVEFAGAKDLHSAFAHELTIWNGSLFTISLATNIIVTSLIALRVWYMLPFQRRYCYFRYWRILLIIIESGMIYSVALICEITLYFLASNAFYIVYDPIAQLTAITPTMILVLAGLNLTSNDVHSRMTRTQLTKPKFTPGTETTDGVQTIPLDTMQFANSSFGSIQRKSILPTVTFREGDESV</sequence>
<feature type="transmembrane region" description="Helical" evidence="1">
    <location>
        <begin position="230"/>
        <end position="254"/>
    </location>
</feature>
<feature type="transmembrane region" description="Helical" evidence="1">
    <location>
        <begin position="150"/>
        <end position="168"/>
    </location>
</feature>
<name>A0A1C7M3N3_GRIFR</name>
<accession>A0A1C7M3N3</accession>
<keyword evidence="1" id="KW-1133">Transmembrane helix</keyword>
<keyword evidence="1" id="KW-0812">Transmembrane</keyword>
<feature type="transmembrane region" description="Helical" evidence="1">
    <location>
        <begin position="69"/>
        <end position="93"/>
    </location>
</feature>
<evidence type="ECO:0000256" key="1">
    <source>
        <dbReference type="SAM" id="Phobius"/>
    </source>
</evidence>
<feature type="transmembrane region" description="Helical" evidence="1">
    <location>
        <begin position="188"/>
        <end position="210"/>
    </location>
</feature>
<feature type="transmembrane region" description="Helical" evidence="1">
    <location>
        <begin position="113"/>
        <end position="138"/>
    </location>
</feature>
<evidence type="ECO:0000313" key="2">
    <source>
        <dbReference type="EMBL" id="OBZ71515.1"/>
    </source>
</evidence>
<dbReference type="AlphaFoldDB" id="A0A1C7M3N3"/>
<reference evidence="2 3" key="1">
    <citation type="submission" date="2016-03" db="EMBL/GenBank/DDBJ databases">
        <title>Whole genome sequencing of Grifola frondosa 9006-11.</title>
        <authorList>
            <person name="Min B."/>
            <person name="Park H."/>
            <person name="Kim J.-G."/>
            <person name="Cho H."/>
            <person name="Oh Y.-L."/>
            <person name="Kong W.-S."/>
            <person name="Choi I.-G."/>
        </authorList>
    </citation>
    <scope>NUCLEOTIDE SEQUENCE [LARGE SCALE GENOMIC DNA]</scope>
    <source>
        <strain evidence="2 3">9006-11</strain>
    </source>
</reference>
<organism evidence="2 3">
    <name type="scientific">Grifola frondosa</name>
    <name type="common">Maitake</name>
    <name type="synonym">Polyporus frondosus</name>
    <dbReference type="NCBI Taxonomy" id="5627"/>
    <lineage>
        <taxon>Eukaryota</taxon>
        <taxon>Fungi</taxon>
        <taxon>Dikarya</taxon>
        <taxon>Basidiomycota</taxon>
        <taxon>Agaricomycotina</taxon>
        <taxon>Agaricomycetes</taxon>
        <taxon>Polyporales</taxon>
        <taxon>Grifolaceae</taxon>
        <taxon>Grifola</taxon>
    </lineage>
</organism>
<dbReference type="Proteomes" id="UP000092993">
    <property type="component" value="Unassembled WGS sequence"/>
</dbReference>
<keyword evidence="1" id="KW-0472">Membrane</keyword>
<evidence type="ECO:0000313" key="3">
    <source>
        <dbReference type="Proteomes" id="UP000092993"/>
    </source>
</evidence>
<feature type="transmembrane region" description="Helical" evidence="1">
    <location>
        <begin position="38"/>
        <end position="57"/>
    </location>
</feature>
<dbReference type="EMBL" id="LUGG01000011">
    <property type="protein sequence ID" value="OBZ71515.1"/>
    <property type="molecule type" value="Genomic_DNA"/>
</dbReference>